<dbReference type="PRINTS" id="PR00069">
    <property type="entry name" value="ALDKETRDTASE"/>
</dbReference>
<organism evidence="8 9">
    <name type="scientific">Aphidius gifuensis</name>
    <name type="common">Parasitoid wasp</name>
    <dbReference type="NCBI Taxonomy" id="684658"/>
    <lineage>
        <taxon>Eukaryota</taxon>
        <taxon>Metazoa</taxon>
        <taxon>Ecdysozoa</taxon>
        <taxon>Arthropoda</taxon>
        <taxon>Hexapoda</taxon>
        <taxon>Insecta</taxon>
        <taxon>Pterygota</taxon>
        <taxon>Neoptera</taxon>
        <taxon>Endopterygota</taxon>
        <taxon>Hymenoptera</taxon>
        <taxon>Apocrita</taxon>
        <taxon>Ichneumonoidea</taxon>
        <taxon>Braconidae</taxon>
        <taxon>Aphidiinae</taxon>
        <taxon>Aphidius</taxon>
    </lineage>
</organism>
<evidence type="ECO:0000313" key="8">
    <source>
        <dbReference type="EMBL" id="KAF7992877.1"/>
    </source>
</evidence>
<accession>A0A834XUS5</accession>
<sequence>MVSMATVALPNGAKIPLVGLGTWLSDTPQPSKEAKKVFEDGLDAALEAGYRHIDTAAVYDTEKTIGNVLKKWLDSGRIKREELFIVTKLPPCGNRPADVETWIKKSLTALQLDYIDLYLIHTPFAFEYVEGDMHPLDADGNIRFDNTTNHIDVWKEMEKQVIAGRTRAIGLSNFNIQQIQRILDNSTVPVSNLQIELHINFQQKQLVEFCKSKGITVTAYCPIGNPGLAVRIGKSDVIPCILKNPAVIEIAEKYKKTPAQIALKFIIQHGIIAIPKSTNMKRLKENIDLFDFNINNDDLQTLISLDCGEVARVCDFTFFKGLKNHPEFPF</sequence>
<dbReference type="FunFam" id="3.20.20.100:FF:000006">
    <property type="entry name" value="Aldo-keto reductase family 1 member A1"/>
    <property type="match status" value="1"/>
</dbReference>
<dbReference type="InterPro" id="IPR036812">
    <property type="entry name" value="NAD(P)_OxRdtase_dom_sf"/>
</dbReference>
<reference evidence="8 9" key="1">
    <citation type="submission" date="2020-08" db="EMBL/GenBank/DDBJ databases">
        <title>Aphidius gifuensis genome sequencing and assembly.</title>
        <authorList>
            <person name="Du Z."/>
        </authorList>
    </citation>
    <scope>NUCLEOTIDE SEQUENCE [LARGE SCALE GENOMIC DNA]</scope>
    <source>
        <strain evidence="8">YNYX2018</strain>
        <tissue evidence="8">Adults</tissue>
    </source>
</reference>
<dbReference type="PANTHER" id="PTHR11732">
    <property type="entry name" value="ALDO/KETO REDUCTASE"/>
    <property type="match status" value="1"/>
</dbReference>
<proteinExistence type="inferred from homology"/>
<dbReference type="InterPro" id="IPR020471">
    <property type="entry name" value="AKR"/>
</dbReference>
<evidence type="ECO:0000259" key="7">
    <source>
        <dbReference type="Pfam" id="PF00248"/>
    </source>
</evidence>
<keyword evidence="2" id="KW-0521">NADP</keyword>
<comment type="caution">
    <text evidence="8">The sequence shown here is derived from an EMBL/GenBank/DDBJ whole genome shotgun (WGS) entry which is preliminary data.</text>
</comment>
<dbReference type="PIRSF" id="PIRSF000097">
    <property type="entry name" value="AKR"/>
    <property type="match status" value="1"/>
</dbReference>
<feature type="site" description="Lowers pKa of active site Tyr" evidence="6">
    <location>
        <position position="88"/>
    </location>
</feature>
<dbReference type="Proteomes" id="UP000639338">
    <property type="component" value="Unassembled WGS sequence"/>
</dbReference>
<gene>
    <name evidence="8" type="ORF">HCN44_005221</name>
</gene>
<feature type="active site" description="Proton donor" evidence="4">
    <location>
        <position position="59"/>
    </location>
</feature>
<dbReference type="InterPro" id="IPR018170">
    <property type="entry name" value="Aldo/ket_reductase_CS"/>
</dbReference>
<comment type="similarity">
    <text evidence="1">Belongs to the aldo/keto reductase family.</text>
</comment>
<evidence type="ECO:0000256" key="2">
    <source>
        <dbReference type="ARBA" id="ARBA00022857"/>
    </source>
</evidence>
<evidence type="ECO:0000256" key="3">
    <source>
        <dbReference type="ARBA" id="ARBA00023002"/>
    </source>
</evidence>
<dbReference type="Pfam" id="PF00248">
    <property type="entry name" value="Aldo_ket_red"/>
    <property type="match status" value="1"/>
</dbReference>
<dbReference type="PROSITE" id="PS00062">
    <property type="entry name" value="ALDOKETO_REDUCTASE_2"/>
    <property type="match status" value="1"/>
</dbReference>
<dbReference type="AlphaFoldDB" id="A0A834XUS5"/>
<dbReference type="GO" id="GO:0016491">
    <property type="term" value="F:oxidoreductase activity"/>
    <property type="evidence" value="ECO:0007669"/>
    <property type="project" value="UniProtKB-KW"/>
</dbReference>
<protein>
    <recommendedName>
        <fullName evidence="7">NADP-dependent oxidoreductase domain-containing protein</fullName>
    </recommendedName>
</protein>
<keyword evidence="9" id="KW-1185">Reference proteome</keyword>
<keyword evidence="3" id="KW-0560">Oxidoreductase</keyword>
<dbReference type="OrthoDB" id="416253at2759"/>
<dbReference type="Gene3D" id="3.20.20.100">
    <property type="entry name" value="NADP-dependent oxidoreductase domain"/>
    <property type="match status" value="1"/>
</dbReference>
<evidence type="ECO:0000256" key="5">
    <source>
        <dbReference type="PIRSR" id="PIRSR000097-2"/>
    </source>
</evidence>
<evidence type="ECO:0000256" key="4">
    <source>
        <dbReference type="PIRSR" id="PIRSR000097-1"/>
    </source>
</evidence>
<name>A0A834XUS5_APHGI</name>
<feature type="domain" description="NADP-dependent oxidoreductase" evidence="7">
    <location>
        <begin position="18"/>
        <end position="302"/>
    </location>
</feature>
<dbReference type="SUPFAM" id="SSF51430">
    <property type="entry name" value="NAD(P)-linked oxidoreductase"/>
    <property type="match status" value="1"/>
</dbReference>
<evidence type="ECO:0000256" key="6">
    <source>
        <dbReference type="PIRSR" id="PIRSR000097-3"/>
    </source>
</evidence>
<dbReference type="InterPro" id="IPR023210">
    <property type="entry name" value="NADP_OxRdtase_dom"/>
</dbReference>
<dbReference type="EMBL" id="JACMRX010000003">
    <property type="protein sequence ID" value="KAF7992877.1"/>
    <property type="molecule type" value="Genomic_DNA"/>
</dbReference>
<evidence type="ECO:0000313" key="9">
    <source>
        <dbReference type="Proteomes" id="UP000639338"/>
    </source>
</evidence>
<feature type="binding site" evidence="5">
    <location>
        <position position="121"/>
    </location>
    <ligand>
        <name>substrate</name>
    </ligand>
</feature>
<dbReference type="PROSITE" id="PS00063">
    <property type="entry name" value="ALDOKETO_REDUCTASE_3"/>
    <property type="match status" value="1"/>
</dbReference>
<dbReference type="PROSITE" id="PS00798">
    <property type="entry name" value="ALDOKETO_REDUCTASE_1"/>
    <property type="match status" value="1"/>
</dbReference>
<evidence type="ECO:0000256" key="1">
    <source>
        <dbReference type="ARBA" id="ARBA00007905"/>
    </source>
</evidence>